<organism evidence="1 2">
    <name type="scientific">Candidatus Dojkabacteria bacterium</name>
    <dbReference type="NCBI Taxonomy" id="2099670"/>
    <lineage>
        <taxon>Bacteria</taxon>
        <taxon>Candidatus Dojkabacteria</taxon>
    </lineage>
</organism>
<evidence type="ECO:0000313" key="1">
    <source>
        <dbReference type="EMBL" id="TXG75907.1"/>
    </source>
</evidence>
<dbReference type="AlphaFoldDB" id="A0A5C7J317"/>
<accession>A0A5C7J317</accession>
<evidence type="ECO:0008006" key="3">
    <source>
        <dbReference type="Google" id="ProtNLM"/>
    </source>
</evidence>
<dbReference type="Proteomes" id="UP000321026">
    <property type="component" value="Unassembled WGS sequence"/>
</dbReference>
<comment type="caution">
    <text evidence="1">The sequence shown here is derived from an EMBL/GenBank/DDBJ whole genome shotgun (WGS) entry which is preliminary data.</text>
</comment>
<sequence>MYMLMRRCWEYEAKRRPSISDICAVLSGNKTLDDLEGVISIFQVKKRGGGS</sequence>
<evidence type="ECO:0000313" key="2">
    <source>
        <dbReference type="Proteomes" id="UP000321026"/>
    </source>
</evidence>
<reference evidence="1 2" key="1">
    <citation type="submission" date="2018-09" db="EMBL/GenBank/DDBJ databases">
        <title>Metagenome Assembled Genomes from an Advanced Water Purification Facility.</title>
        <authorList>
            <person name="Stamps B.W."/>
            <person name="Spear J.R."/>
        </authorList>
    </citation>
    <scope>NUCLEOTIDE SEQUENCE [LARGE SCALE GENOMIC DNA]</scope>
    <source>
        <strain evidence="1">Bin_63_2</strain>
    </source>
</reference>
<proteinExistence type="predicted"/>
<protein>
    <recommendedName>
        <fullName evidence="3">Serine-threonine/tyrosine-protein kinase catalytic domain-containing protein</fullName>
    </recommendedName>
</protein>
<name>A0A5C7J317_9BACT</name>
<gene>
    <name evidence="1" type="ORF">E6Q11_05955</name>
</gene>
<dbReference type="EMBL" id="SSDS01000094">
    <property type="protein sequence ID" value="TXG75907.1"/>
    <property type="molecule type" value="Genomic_DNA"/>
</dbReference>